<proteinExistence type="predicted"/>
<evidence type="ECO:0000256" key="1">
    <source>
        <dbReference type="SAM" id="Phobius"/>
    </source>
</evidence>
<sequence>MGFECLPIPQNDKTMNIICGILEIFPGVGLLVACAVNNCNKDLLITGLLQLVCTLIIFGWIWSVINGIMIIIKSC</sequence>
<dbReference type="EMBL" id="AUWU02000002">
    <property type="protein sequence ID" value="KAH0575958.1"/>
    <property type="molecule type" value="Genomic_DNA"/>
</dbReference>
<evidence type="ECO:0000313" key="3">
    <source>
        <dbReference type="EMBL" id="KAH0575958.1"/>
    </source>
</evidence>
<feature type="transmembrane region" description="Helical" evidence="1">
    <location>
        <begin position="15"/>
        <end position="36"/>
    </location>
</feature>
<keyword evidence="4" id="KW-1185">Reference proteome</keyword>
<dbReference type="Proteomes" id="UP000018208">
    <property type="component" value="Unassembled WGS sequence"/>
</dbReference>
<evidence type="ECO:0000313" key="2">
    <source>
        <dbReference type="EMBL" id="EST45474.1"/>
    </source>
</evidence>
<dbReference type="AlphaFoldDB" id="V6LXC5"/>
<reference evidence="2 3" key="1">
    <citation type="journal article" date="2014" name="PLoS Genet.">
        <title>The Genome of Spironucleus salmonicida Highlights a Fish Pathogen Adapted to Fluctuating Environments.</title>
        <authorList>
            <person name="Xu F."/>
            <person name="Jerlstrom-Hultqvist J."/>
            <person name="Einarsson E."/>
            <person name="Astvaldsson A."/>
            <person name="Svard S.G."/>
            <person name="Andersson J.O."/>
        </authorList>
    </citation>
    <scope>NUCLEOTIDE SEQUENCE</scope>
    <source>
        <strain evidence="3">ATCC 50377</strain>
    </source>
</reference>
<protein>
    <submittedName>
        <fullName evidence="2">Transmembrane domain-containing protein</fullName>
    </submittedName>
</protein>
<dbReference type="EMBL" id="KI546094">
    <property type="protein sequence ID" value="EST45474.1"/>
    <property type="molecule type" value="Genomic_DNA"/>
</dbReference>
<gene>
    <name evidence="2" type="ORF">SS50377_14544</name>
    <name evidence="3" type="ORF">SS50377_21495</name>
</gene>
<keyword evidence="1" id="KW-0472">Membrane</keyword>
<dbReference type="OrthoDB" id="361532at2759"/>
<name>V6LXC5_9EUKA</name>
<organism evidence="2">
    <name type="scientific">Spironucleus salmonicida</name>
    <dbReference type="NCBI Taxonomy" id="348837"/>
    <lineage>
        <taxon>Eukaryota</taxon>
        <taxon>Metamonada</taxon>
        <taxon>Diplomonadida</taxon>
        <taxon>Hexamitidae</taxon>
        <taxon>Hexamitinae</taxon>
        <taxon>Spironucleus</taxon>
    </lineage>
</organism>
<evidence type="ECO:0000313" key="4">
    <source>
        <dbReference type="Proteomes" id="UP000018208"/>
    </source>
</evidence>
<keyword evidence="1 2" id="KW-0812">Transmembrane</keyword>
<feature type="transmembrane region" description="Helical" evidence="1">
    <location>
        <begin position="48"/>
        <end position="72"/>
    </location>
</feature>
<dbReference type="VEuPathDB" id="GiardiaDB:SS50377_21495"/>
<keyword evidence="1" id="KW-1133">Transmembrane helix</keyword>
<reference evidence="3" key="2">
    <citation type="submission" date="2020-12" db="EMBL/GenBank/DDBJ databases">
        <title>New Spironucleus salmonicida genome in near-complete chromosomes.</title>
        <authorList>
            <person name="Xu F."/>
            <person name="Kurt Z."/>
            <person name="Jimenez-Gonzalez A."/>
            <person name="Astvaldsson A."/>
            <person name="Andersson J.O."/>
            <person name="Svard S.G."/>
        </authorList>
    </citation>
    <scope>NUCLEOTIDE SEQUENCE</scope>
    <source>
        <strain evidence="3">ATCC 50377</strain>
    </source>
</reference>
<accession>V6LXC5</accession>